<comment type="caution">
    <text evidence="1">The sequence shown here is derived from an EMBL/GenBank/DDBJ whole genome shotgun (WGS) entry which is preliminary data.</text>
</comment>
<dbReference type="AlphaFoldDB" id="A0A8J3J550"/>
<name>A0A8J3J550_9ACTN</name>
<evidence type="ECO:0000313" key="1">
    <source>
        <dbReference type="EMBL" id="GID14925.1"/>
    </source>
</evidence>
<dbReference type="GO" id="GO:0003677">
    <property type="term" value="F:DNA binding"/>
    <property type="evidence" value="ECO:0007669"/>
    <property type="project" value="InterPro"/>
</dbReference>
<keyword evidence="2" id="KW-1185">Reference proteome</keyword>
<organism evidence="1 2">
    <name type="scientific">Actinocatenispora rupis</name>
    <dbReference type="NCBI Taxonomy" id="519421"/>
    <lineage>
        <taxon>Bacteria</taxon>
        <taxon>Bacillati</taxon>
        <taxon>Actinomycetota</taxon>
        <taxon>Actinomycetes</taxon>
        <taxon>Micromonosporales</taxon>
        <taxon>Micromonosporaceae</taxon>
        <taxon>Actinocatenispora</taxon>
    </lineage>
</organism>
<dbReference type="InterPro" id="IPR010982">
    <property type="entry name" value="Lambda_DNA-bd_dom_sf"/>
</dbReference>
<evidence type="ECO:0000313" key="2">
    <source>
        <dbReference type="Proteomes" id="UP000612808"/>
    </source>
</evidence>
<reference evidence="1" key="1">
    <citation type="submission" date="2021-01" db="EMBL/GenBank/DDBJ databases">
        <title>Whole genome shotgun sequence of Actinocatenispora rupis NBRC 107355.</title>
        <authorList>
            <person name="Komaki H."/>
            <person name="Tamura T."/>
        </authorList>
    </citation>
    <scope>NUCLEOTIDE SEQUENCE</scope>
    <source>
        <strain evidence="1">NBRC 107355</strain>
    </source>
</reference>
<proteinExistence type="predicted"/>
<evidence type="ECO:0008006" key="3">
    <source>
        <dbReference type="Google" id="ProtNLM"/>
    </source>
</evidence>
<gene>
    <name evidence="1" type="ORF">Aru02nite_58140</name>
</gene>
<accession>A0A8J3J550</accession>
<dbReference type="Gene3D" id="1.10.260.40">
    <property type="entry name" value="lambda repressor-like DNA-binding domains"/>
    <property type="match status" value="1"/>
</dbReference>
<dbReference type="Proteomes" id="UP000612808">
    <property type="component" value="Unassembled WGS sequence"/>
</dbReference>
<sequence length="452" mass="49258">MAGRSNRTRKPRTVLEYLLWQRQEDTYDDIVRSFEATARELNTDVTLGARHLSRLASGQRRTVSAPTRRVLQRMFGVSVDQLLQPYTDEIVHGALTTLPQTNPAPGPAIAGAGAEKAMVSMAAQRARKFSTLNNGALPAETMEQILDDLRRLALDYQVQPLHVILGDLVDLQDTIFTLLEQRQRPQDARQLFLAGGVVGGLLAKASHDVAEPHAAATQARTAYVCADSADHHGLRAWLRGMQALIAYWAGRHHEAIRYAQHGQQNAALSRGSASVWLPVSEARSWAALGNAEAAKGAIQRAEEAANRVQADELDELGGICTFGRARQLYYTADAYAWLPAEEASAEHYGTEAVAAYREHPQEWAFGDSAGSATDLAVARIQGARPDLEGAADALAPVLELPPAQRINGIVRSVYRVHDALSRSPHAADPLAQQLQEQIETFTRVVAASSHSR</sequence>
<protein>
    <recommendedName>
        <fullName evidence="3">XRE family transcriptional regulator</fullName>
    </recommendedName>
</protein>
<dbReference type="EMBL" id="BOMB01000034">
    <property type="protein sequence ID" value="GID14925.1"/>
    <property type="molecule type" value="Genomic_DNA"/>
</dbReference>